<sequence length="112" mass="12734">MEYGLAIHTIPRKLSMVLEQAQSNCLRMIYGGSPYSSTQVMCHLANLPHMEDRITILQAKFLLRAHNLPDDSLLHNLQPIIRNRKTRTGSWRSLLSTNTIWKGPIAKASSKH</sequence>
<organism evidence="1 2">
    <name type="scientific">Lichtheimia corymbifera JMRC:FSU:9682</name>
    <dbReference type="NCBI Taxonomy" id="1263082"/>
    <lineage>
        <taxon>Eukaryota</taxon>
        <taxon>Fungi</taxon>
        <taxon>Fungi incertae sedis</taxon>
        <taxon>Mucoromycota</taxon>
        <taxon>Mucoromycotina</taxon>
        <taxon>Mucoromycetes</taxon>
        <taxon>Mucorales</taxon>
        <taxon>Lichtheimiaceae</taxon>
        <taxon>Lichtheimia</taxon>
    </lineage>
</organism>
<reference evidence="1" key="1">
    <citation type="submission" date="2013-08" db="EMBL/GenBank/DDBJ databases">
        <title>Gene expansion shapes genome architecture in the human pathogen Lichtheimia corymbifera: an evolutionary genomics analysis in the ancient terrestrial Mucorales (Mucoromycotina).</title>
        <authorList>
            <person name="Schwartze V.U."/>
            <person name="Winter S."/>
            <person name="Shelest E."/>
            <person name="Marcet-Houben M."/>
            <person name="Horn F."/>
            <person name="Wehner S."/>
            <person name="Hoffmann K."/>
            <person name="Riege K."/>
            <person name="Sammeth M."/>
            <person name="Nowrousian M."/>
            <person name="Valiante V."/>
            <person name="Linde J."/>
            <person name="Jacobsen I.D."/>
            <person name="Marz M."/>
            <person name="Brakhage A.A."/>
            <person name="Gabaldon T."/>
            <person name="Bocker S."/>
            <person name="Voigt K."/>
        </authorList>
    </citation>
    <scope>NUCLEOTIDE SEQUENCE [LARGE SCALE GENOMIC DNA]</scope>
    <source>
        <strain evidence="1">FSU 9682</strain>
    </source>
</reference>
<dbReference type="Proteomes" id="UP000027586">
    <property type="component" value="Unassembled WGS sequence"/>
</dbReference>
<dbReference type="STRING" id="1263082.A0A068SGL9"/>
<dbReference type="AlphaFoldDB" id="A0A068SGL9"/>
<keyword evidence="2" id="KW-1185">Reference proteome</keyword>
<dbReference type="VEuPathDB" id="FungiDB:LCOR_11742.1"/>
<accession>A0A068SGL9</accession>
<evidence type="ECO:0000313" key="2">
    <source>
        <dbReference type="Proteomes" id="UP000027586"/>
    </source>
</evidence>
<proteinExistence type="predicted"/>
<dbReference type="EMBL" id="CBTN010000119">
    <property type="protein sequence ID" value="CDH60967.1"/>
    <property type="molecule type" value="Genomic_DNA"/>
</dbReference>
<name>A0A068SGL9_9FUNG</name>
<protein>
    <submittedName>
        <fullName evidence="1">Uncharacterized protein</fullName>
    </submittedName>
</protein>
<evidence type="ECO:0000313" key="1">
    <source>
        <dbReference type="EMBL" id="CDH60967.1"/>
    </source>
</evidence>
<dbReference type="OrthoDB" id="2288839at2759"/>
<comment type="caution">
    <text evidence="1">The sequence shown here is derived from an EMBL/GenBank/DDBJ whole genome shotgun (WGS) entry which is preliminary data.</text>
</comment>
<gene>
    <name evidence="1" type="ORF">LCOR_11742.1</name>
</gene>